<dbReference type="GO" id="GO:0022857">
    <property type="term" value="F:transmembrane transporter activity"/>
    <property type="evidence" value="ECO:0007669"/>
    <property type="project" value="InterPro"/>
</dbReference>
<dbReference type="SUPFAM" id="SSF103473">
    <property type="entry name" value="MFS general substrate transporter"/>
    <property type="match status" value="1"/>
</dbReference>
<reference evidence="8 9" key="1">
    <citation type="submission" date="2018-03" db="EMBL/GenBank/DDBJ databases">
        <title>The draft genome of Mesorhizobium sp. 6GN-30.</title>
        <authorList>
            <person name="Liu L."/>
            <person name="Li L."/>
            <person name="Wang T."/>
            <person name="Zhang X."/>
            <person name="Liang L."/>
        </authorList>
    </citation>
    <scope>NUCLEOTIDE SEQUENCE [LARGE SCALE GENOMIC DNA]</scope>
    <source>
        <strain evidence="8 9">6GN30</strain>
    </source>
</reference>
<feature type="transmembrane region" description="Helical" evidence="6">
    <location>
        <begin position="293"/>
        <end position="312"/>
    </location>
</feature>
<dbReference type="PANTHER" id="PTHR43124:SF10">
    <property type="entry name" value="PURINE EFFLUX PUMP PBUE"/>
    <property type="match status" value="1"/>
</dbReference>
<feature type="transmembrane region" description="Helical" evidence="6">
    <location>
        <begin position="234"/>
        <end position="255"/>
    </location>
</feature>
<evidence type="ECO:0000256" key="5">
    <source>
        <dbReference type="ARBA" id="ARBA00023136"/>
    </source>
</evidence>
<proteinExistence type="predicted"/>
<evidence type="ECO:0000256" key="6">
    <source>
        <dbReference type="SAM" id="Phobius"/>
    </source>
</evidence>
<dbReference type="AlphaFoldDB" id="A0A2P7SDF4"/>
<feature type="transmembrane region" description="Helical" evidence="6">
    <location>
        <begin position="332"/>
        <end position="350"/>
    </location>
</feature>
<feature type="transmembrane region" description="Helical" evidence="6">
    <location>
        <begin position="44"/>
        <end position="63"/>
    </location>
</feature>
<comment type="caution">
    <text evidence="8">The sequence shown here is derived from an EMBL/GenBank/DDBJ whole genome shotgun (WGS) entry which is preliminary data.</text>
</comment>
<keyword evidence="3 6" id="KW-0812">Transmembrane</keyword>
<evidence type="ECO:0000256" key="2">
    <source>
        <dbReference type="ARBA" id="ARBA00022475"/>
    </source>
</evidence>
<dbReference type="RefSeq" id="WP_106772222.1">
    <property type="nucleotide sequence ID" value="NZ_PXYK01000009.1"/>
</dbReference>
<dbReference type="InterPro" id="IPR050189">
    <property type="entry name" value="MFS_Efflux_Transporters"/>
</dbReference>
<feature type="transmembrane region" description="Helical" evidence="6">
    <location>
        <begin position="267"/>
        <end position="287"/>
    </location>
</feature>
<dbReference type="Pfam" id="PF07690">
    <property type="entry name" value="MFS_1"/>
    <property type="match status" value="1"/>
</dbReference>
<dbReference type="Gene3D" id="1.20.1250.20">
    <property type="entry name" value="MFS general substrate transporter like domains"/>
    <property type="match status" value="1"/>
</dbReference>
<feature type="transmembrane region" description="Helical" evidence="6">
    <location>
        <begin position="70"/>
        <end position="89"/>
    </location>
</feature>
<evidence type="ECO:0000259" key="7">
    <source>
        <dbReference type="PROSITE" id="PS50850"/>
    </source>
</evidence>
<feature type="domain" description="Major facilitator superfamily (MFS) profile" evidence="7">
    <location>
        <begin position="4"/>
        <end position="384"/>
    </location>
</feature>
<evidence type="ECO:0000313" key="9">
    <source>
        <dbReference type="Proteomes" id="UP000241229"/>
    </source>
</evidence>
<organism evidence="8 9">
    <name type="scientific">Kumtagia ephedrae</name>
    <dbReference type="NCBI Taxonomy" id="2116701"/>
    <lineage>
        <taxon>Bacteria</taxon>
        <taxon>Pseudomonadati</taxon>
        <taxon>Pseudomonadota</taxon>
        <taxon>Alphaproteobacteria</taxon>
        <taxon>Hyphomicrobiales</taxon>
        <taxon>Phyllobacteriaceae</taxon>
        <taxon>Kumtagia</taxon>
    </lineage>
</organism>
<keyword evidence="9" id="KW-1185">Reference proteome</keyword>
<keyword evidence="2" id="KW-1003">Cell membrane</keyword>
<feature type="transmembrane region" description="Helical" evidence="6">
    <location>
        <begin position="199"/>
        <end position="222"/>
    </location>
</feature>
<sequence length="390" mass="39082">MDRRLVWLAVGAFATSTVAFVFAGLLPLISASAGISVSDAGHLVTVYSLAYAIGTPILSTFAGAADRRRVIAAALLAFIAGNAAAASSGSFATLLAAQIVMGASAGLFASTAQATAVALAGPEHRARAVATVLGGTTFAVALGAPLASLVGSLAGWRAAYLVVAGLALLCLAVLWLRLPRGLPGLKLSLRERLAALGRPGILPSLAVTLLYLTGGFIIIAYLGPLATEGAGLPVAMLPALLLTFGIGAIAGNYASGQLADRLGPGRMIVMALLASSAICASMTAILELLPPEIAGPALVAIMLPWGFVGWTFPPAQASRLVGHAPELANLTLPLNVSAMYFGIALGSFIGGRLLEAAPVAELGIAAAAFPLAALAVIALTRRGTARVPAA</sequence>
<comment type="subcellular location">
    <subcellularLocation>
        <location evidence="1">Cell membrane</location>
        <topology evidence="1">Multi-pass membrane protein</topology>
    </subcellularLocation>
</comment>
<feature type="transmembrane region" description="Helical" evidence="6">
    <location>
        <begin position="128"/>
        <end position="146"/>
    </location>
</feature>
<feature type="transmembrane region" description="Helical" evidence="6">
    <location>
        <begin position="362"/>
        <end position="380"/>
    </location>
</feature>
<keyword evidence="4 6" id="KW-1133">Transmembrane helix</keyword>
<dbReference type="InterPro" id="IPR011701">
    <property type="entry name" value="MFS"/>
</dbReference>
<dbReference type="GO" id="GO:0005886">
    <property type="term" value="C:plasma membrane"/>
    <property type="evidence" value="ECO:0007669"/>
    <property type="project" value="UniProtKB-SubCell"/>
</dbReference>
<dbReference type="InterPro" id="IPR036259">
    <property type="entry name" value="MFS_trans_sf"/>
</dbReference>
<dbReference type="PANTHER" id="PTHR43124">
    <property type="entry name" value="PURINE EFFLUX PUMP PBUE"/>
    <property type="match status" value="1"/>
</dbReference>
<dbReference type="InterPro" id="IPR020846">
    <property type="entry name" value="MFS_dom"/>
</dbReference>
<dbReference type="Proteomes" id="UP000241229">
    <property type="component" value="Unassembled WGS sequence"/>
</dbReference>
<evidence type="ECO:0000256" key="1">
    <source>
        <dbReference type="ARBA" id="ARBA00004651"/>
    </source>
</evidence>
<dbReference type="PROSITE" id="PS50850">
    <property type="entry name" value="MFS"/>
    <property type="match status" value="1"/>
</dbReference>
<accession>A0A2P7SDF4</accession>
<feature type="transmembrane region" description="Helical" evidence="6">
    <location>
        <begin position="158"/>
        <end position="178"/>
    </location>
</feature>
<dbReference type="EMBL" id="PXYK01000009">
    <property type="protein sequence ID" value="PSJ60497.1"/>
    <property type="molecule type" value="Genomic_DNA"/>
</dbReference>
<gene>
    <name evidence="8" type="ORF">C7I84_10980</name>
</gene>
<name>A0A2P7SDF4_9HYPH</name>
<evidence type="ECO:0000256" key="4">
    <source>
        <dbReference type="ARBA" id="ARBA00022989"/>
    </source>
</evidence>
<keyword evidence="5 6" id="KW-0472">Membrane</keyword>
<protein>
    <submittedName>
        <fullName evidence="8">MFS transporter</fullName>
    </submittedName>
</protein>
<evidence type="ECO:0000313" key="8">
    <source>
        <dbReference type="EMBL" id="PSJ60497.1"/>
    </source>
</evidence>
<feature type="transmembrane region" description="Helical" evidence="6">
    <location>
        <begin position="95"/>
        <end position="121"/>
    </location>
</feature>
<dbReference type="OrthoDB" id="9810111at2"/>
<evidence type="ECO:0000256" key="3">
    <source>
        <dbReference type="ARBA" id="ARBA00022692"/>
    </source>
</evidence>
<dbReference type="CDD" id="cd17324">
    <property type="entry name" value="MFS_NepI_like"/>
    <property type="match status" value="1"/>
</dbReference>